<dbReference type="AlphaFoldDB" id="A0A7T8GR52"/>
<gene>
    <name evidence="4" type="ORF">FKW44_021201</name>
</gene>
<dbReference type="OrthoDB" id="8609993at2759"/>
<organism evidence="4 5">
    <name type="scientific">Caligus rogercresseyi</name>
    <name type="common">Sea louse</name>
    <dbReference type="NCBI Taxonomy" id="217165"/>
    <lineage>
        <taxon>Eukaryota</taxon>
        <taxon>Metazoa</taxon>
        <taxon>Ecdysozoa</taxon>
        <taxon>Arthropoda</taxon>
        <taxon>Crustacea</taxon>
        <taxon>Multicrustacea</taxon>
        <taxon>Hexanauplia</taxon>
        <taxon>Copepoda</taxon>
        <taxon>Siphonostomatoida</taxon>
        <taxon>Caligidae</taxon>
        <taxon>Caligus</taxon>
    </lineage>
</organism>
<dbReference type="InterPro" id="IPR000242">
    <property type="entry name" value="PTP_cat"/>
</dbReference>
<dbReference type="PROSITE" id="PS50056">
    <property type="entry name" value="TYR_PHOSPHATASE_2"/>
    <property type="match status" value="1"/>
</dbReference>
<feature type="compositionally biased region" description="Low complexity" evidence="1">
    <location>
        <begin position="71"/>
        <end position="87"/>
    </location>
</feature>
<reference evidence="5" key="1">
    <citation type="submission" date="2021-01" db="EMBL/GenBank/DDBJ databases">
        <title>Caligus Genome Assembly.</title>
        <authorList>
            <person name="Gallardo-Escarate C."/>
        </authorList>
    </citation>
    <scope>NUCLEOTIDE SEQUENCE [LARGE SCALE GENOMIC DNA]</scope>
</reference>
<dbReference type="PANTHER" id="PTHR19134">
    <property type="entry name" value="RECEPTOR-TYPE TYROSINE-PROTEIN PHOSPHATASE"/>
    <property type="match status" value="1"/>
</dbReference>
<accession>A0A7T8GR52</accession>
<feature type="non-terminal residue" evidence="4">
    <location>
        <position position="1"/>
    </location>
</feature>
<evidence type="ECO:0000313" key="4">
    <source>
        <dbReference type="EMBL" id="QQP36185.1"/>
    </source>
</evidence>
<dbReference type="PRINTS" id="PR00700">
    <property type="entry name" value="PRTYPHPHTASE"/>
</dbReference>
<dbReference type="PROSITE" id="PS50055">
    <property type="entry name" value="TYR_PHOSPHATASE_PTP"/>
    <property type="match status" value="1"/>
</dbReference>
<feature type="domain" description="Tyrosine-protein phosphatase" evidence="2">
    <location>
        <begin position="1"/>
        <end position="247"/>
    </location>
</feature>
<dbReference type="SMART" id="SM00194">
    <property type="entry name" value="PTPc"/>
    <property type="match status" value="1"/>
</dbReference>
<feature type="domain" description="Tyrosine specific protein phosphatases" evidence="3">
    <location>
        <begin position="210"/>
        <end position="247"/>
    </location>
</feature>
<dbReference type="InterPro" id="IPR029021">
    <property type="entry name" value="Prot-tyrosine_phosphatase-like"/>
</dbReference>
<evidence type="ECO:0000256" key="1">
    <source>
        <dbReference type="SAM" id="MobiDB-lite"/>
    </source>
</evidence>
<dbReference type="InterPro" id="IPR003595">
    <property type="entry name" value="Tyr_Pase_cat"/>
</dbReference>
<dbReference type="InterPro" id="IPR050348">
    <property type="entry name" value="Protein-Tyr_Phosphatase"/>
</dbReference>
<keyword evidence="4" id="KW-0675">Receptor</keyword>
<dbReference type="GO" id="GO:0004725">
    <property type="term" value="F:protein tyrosine phosphatase activity"/>
    <property type="evidence" value="ECO:0007669"/>
    <property type="project" value="InterPro"/>
</dbReference>
<proteinExistence type="predicted"/>
<dbReference type="SMART" id="SM00404">
    <property type="entry name" value="PTPc_motif"/>
    <property type="match status" value="1"/>
</dbReference>
<dbReference type="CDD" id="cd00047">
    <property type="entry name" value="PTPc"/>
    <property type="match status" value="1"/>
</dbReference>
<dbReference type="Proteomes" id="UP000595437">
    <property type="component" value="Chromosome 15"/>
</dbReference>
<dbReference type="Pfam" id="PF00102">
    <property type="entry name" value="Y_phosphatase"/>
    <property type="match status" value="1"/>
</dbReference>
<keyword evidence="5" id="KW-1185">Reference proteome</keyword>
<feature type="compositionally biased region" description="Basic residues" evidence="1">
    <location>
        <begin position="88"/>
        <end position="98"/>
    </location>
</feature>
<dbReference type="InterPro" id="IPR016130">
    <property type="entry name" value="Tyr_Pase_AS"/>
</dbReference>
<evidence type="ECO:0000259" key="3">
    <source>
        <dbReference type="PROSITE" id="PS50056"/>
    </source>
</evidence>
<dbReference type="EMBL" id="CP045904">
    <property type="protein sequence ID" value="QQP36185.1"/>
    <property type="molecule type" value="Genomic_DNA"/>
</dbReference>
<dbReference type="PROSITE" id="PS00383">
    <property type="entry name" value="TYR_PHOSPHATASE_1"/>
    <property type="match status" value="1"/>
</dbReference>
<protein>
    <submittedName>
        <fullName evidence="4">Protein tyrosine phosphatase_ receptor type_ C</fullName>
    </submittedName>
</protein>
<dbReference type="PANTHER" id="PTHR19134:SF449">
    <property type="entry name" value="TYROSINE-PROTEIN PHOSPHATASE 1"/>
    <property type="match status" value="1"/>
</dbReference>
<evidence type="ECO:0000313" key="5">
    <source>
        <dbReference type="Proteomes" id="UP000595437"/>
    </source>
</evidence>
<dbReference type="InterPro" id="IPR000387">
    <property type="entry name" value="Tyr_Pase_dom"/>
</dbReference>
<dbReference type="Gene3D" id="3.90.190.10">
    <property type="entry name" value="Protein tyrosine phosphatase superfamily"/>
    <property type="match status" value="1"/>
</dbReference>
<sequence length="328" mass="36197">RNRYQDVVPFDSTRVKLRSPLKTEEETDSSDYINASYIAGFVSVHSTCTSRIRGDSCISSVSGSNGGGGKSNLNNNNNSSSSSSSKNPSRHGSPRKCRSYIAAQGPSNGTLPLFWDMIWEENVRVIVMLTNCVEGGLKCSLYWPHLLGGSRRFFNNIQVLLYDVQEAPDYTIRKFDVSKAEEERSSSSSREIVQIQYKAWPDRTAPRDPRDLLQLIQVTRALANMYNSNEGPGPILVHCSAGVGRSGKKTKPGITVIRTLKSIYFTSCTNYDGIVDTWCKPCLSTPISINAFFTTCSKNGKAKDIRQLKAATEGRGAPILLKEEESKA</sequence>
<feature type="region of interest" description="Disordered" evidence="1">
    <location>
        <begin position="62"/>
        <end position="101"/>
    </location>
</feature>
<name>A0A7T8GR52_CALRO</name>
<dbReference type="SUPFAM" id="SSF52799">
    <property type="entry name" value="(Phosphotyrosine protein) phosphatases II"/>
    <property type="match status" value="1"/>
</dbReference>
<evidence type="ECO:0000259" key="2">
    <source>
        <dbReference type="PROSITE" id="PS50055"/>
    </source>
</evidence>
<dbReference type="GO" id="GO:0048666">
    <property type="term" value="P:neuron development"/>
    <property type="evidence" value="ECO:0007669"/>
    <property type="project" value="UniProtKB-ARBA"/>
</dbReference>